<organism evidence="1 2">
    <name type="scientific">Litorivita pollutaquae</name>
    <dbReference type="NCBI Taxonomy" id="2200892"/>
    <lineage>
        <taxon>Bacteria</taxon>
        <taxon>Pseudomonadati</taxon>
        <taxon>Pseudomonadota</taxon>
        <taxon>Alphaproteobacteria</taxon>
        <taxon>Rhodobacterales</taxon>
        <taxon>Paracoccaceae</taxon>
        <taxon>Litorivita</taxon>
    </lineage>
</organism>
<reference evidence="1 2" key="1">
    <citation type="submission" date="2018-05" db="EMBL/GenBank/DDBJ databases">
        <title>Oceanovita maritima gen. nov., sp. nov., a marine bacterium in the family Rhodobacteraceae isolated from surface seawater of Lundu port Xiamen, China.</title>
        <authorList>
            <person name="Hetharua B.H."/>
            <person name="Min D."/>
            <person name="Liao H."/>
            <person name="Tian Y."/>
        </authorList>
    </citation>
    <scope>NUCLEOTIDE SEQUENCE [LARGE SCALE GENOMIC DNA]</scope>
    <source>
        <strain evidence="1 2">FSX-11</strain>
    </source>
</reference>
<protein>
    <recommendedName>
        <fullName evidence="3">Glycosyl transferase family 25</fullName>
    </recommendedName>
</protein>
<dbReference type="OrthoDB" id="8448143at2"/>
<dbReference type="AlphaFoldDB" id="A0A2V4NCQ8"/>
<sequence>MPRTLTLIRALEVDDVARSLAQNLRAAGAEVIFVCDETRGAVVTAPYEKISLTEARLGALGLAPLPAKWGWLCGDMCYYAAAAAYPDYDRYMLLESDVFIGPQAAQTFVATMEADGAEVIAAQLDRHAAPKRYSRGLESMGLDPHWGCIFPVSRASARAVDHMKTLRLRAIKERPSDKINDEAILAAAAFEYGLSHISLEALLPDMFARSSFDTNPPHLFDAQIAAPDPAKAFHPTVTYATVKARIASGEKNYNRHRLRRVLAEAPRDMRRTLKAALEEKGAS</sequence>
<keyword evidence="2" id="KW-1185">Reference proteome</keyword>
<gene>
    <name evidence="1" type="ORF">DI396_08810</name>
</gene>
<name>A0A2V4NCQ8_9RHOB</name>
<dbReference type="EMBL" id="QFVT01000005">
    <property type="protein sequence ID" value="PYC47540.1"/>
    <property type="molecule type" value="Genomic_DNA"/>
</dbReference>
<evidence type="ECO:0000313" key="2">
    <source>
        <dbReference type="Proteomes" id="UP000248012"/>
    </source>
</evidence>
<proteinExistence type="predicted"/>
<dbReference type="RefSeq" id="WP_110795849.1">
    <property type="nucleotide sequence ID" value="NZ_KZ826484.1"/>
</dbReference>
<dbReference type="Proteomes" id="UP000248012">
    <property type="component" value="Unassembled WGS sequence"/>
</dbReference>
<evidence type="ECO:0000313" key="1">
    <source>
        <dbReference type="EMBL" id="PYC47540.1"/>
    </source>
</evidence>
<accession>A0A2V4NCQ8</accession>
<comment type="caution">
    <text evidence="1">The sequence shown here is derived from an EMBL/GenBank/DDBJ whole genome shotgun (WGS) entry which is preliminary data.</text>
</comment>
<evidence type="ECO:0008006" key="3">
    <source>
        <dbReference type="Google" id="ProtNLM"/>
    </source>
</evidence>